<dbReference type="InterPro" id="IPR036441">
    <property type="entry name" value="DHquinase_II_sf"/>
</dbReference>
<dbReference type="Proteomes" id="UP000510842">
    <property type="component" value="Chromosome"/>
</dbReference>
<dbReference type="NCBIfam" id="NF003806">
    <property type="entry name" value="PRK05395.1-3"/>
    <property type="match status" value="1"/>
</dbReference>
<dbReference type="NCBIfam" id="NF003805">
    <property type="entry name" value="PRK05395.1-2"/>
    <property type="match status" value="1"/>
</dbReference>
<feature type="transmembrane region" description="Helical" evidence="12">
    <location>
        <begin position="120"/>
        <end position="140"/>
    </location>
</feature>
<keyword evidence="12" id="KW-0472">Membrane</keyword>
<evidence type="ECO:0000256" key="1">
    <source>
        <dbReference type="ARBA" id="ARBA00001864"/>
    </source>
</evidence>
<evidence type="ECO:0000256" key="11">
    <source>
        <dbReference type="PIRSR" id="PIRSR001399-3"/>
    </source>
</evidence>
<feature type="binding site" evidence="8 10">
    <location>
        <position position="80"/>
    </location>
    <ligand>
        <name>substrate</name>
    </ligand>
</feature>
<comment type="subunit">
    <text evidence="5 8">Homododecamer.</text>
</comment>
<evidence type="ECO:0000256" key="7">
    <source>
        <dbReference type="ARBA" id="ARBA00023239"/>
    </source>
</evidence>
<feature type="binding site" evidence="8 10">
    <location>
        <position position="111"/>
    </location>
    <ligand>
        <name>substrate</name>
    </ligand>
</feature>
<dbReference type="Pfam" id="PF01220">
    <property type="entry name" value="DHquinase_II"/>
    <property type="match status" value="1"/>
</dbReference>
<feature type="binding site" evidence="8 10">
    <location>
        <position position="74"/>
    </location>
    <ligand>
        <name>substrate</name>
    </ligand>
</feature>
<dbReference type="UniPathway" id="UPA00053">
    <property type="reaction ID" value="UER00086"/>
</dbReference>
<keyword evidence="14" id="KW-1185">Reference proteome</keyword>
<dbReference type="RefSeq" id="WP_180824897.1">
    <property type="nucleotide sequence ID" value="NZ_LR744089.1"/>
</dbReference>
<dbReference type="AlphaFoldDB" id="A0A6S6RZU6"/>
<dbReference type="GO" id="GO:0009423">
    <property type="term" value="P:chorismate biosynthetic process"/>
    <property type="evidence" value="ECO:0007669"/>
    <property type="project" value="UniProtKB-UniRule"/>
</dbReference>
<evidence type="ECO:0000256" key="3">
    <source>
        <dbReference type="ARBA" id="ARBA00004902"/>
    </source>
</evidence>
<feature type="binding site" evidence="8 10">
    <location>
        <begin position="101"/>
        <end position="102"/>
    </location>
    <ligand>
        <name>substrate</name>
    </ligand>
</feature>
<evidence type="ECO:0000256" key="2">
    <source>
        <dbReference type="ARBA" id="ARBA00003924"/>
    </source>
</evidence>
<evidence type="ECO:0000313" key="14">
    <source>
        <dbReference type="Proteomes" id="UP000510842"/>
    </source>
</evidence>
<feature type="site" description="Transition state stabilizer" evidence="8 11">
    <location>
        <position position="17"/>
    </location>
</feature>
<evidence type="ECO:0000256" key="10">
    <source>
        <dbReference type="PIRSR" id="PIRSR001399-2"/>
    </source>
</evidence>
<organism evidence="13 14">
    <name type="scientific">Candidatus Portiera aleyrodidarum</name>
    <name type="common">primary endosymbiont of Bemisia tabaci</name>
    <dbReference type="NCBI Taxonomy" id="91844"/>
    <lineage>
        <taxon>Bacteria</taxon>
        <taxon>Pseudomonadati</taxon>
        <taxon>Pseudomonadota</taxon>
        <taxon>Gammaproteobacteria</taxon>
        <taxon>Candidatus Johnevansiales</taxon>
        <taxon>Candidatus Johnevansiaceae</taxon>
        <taxon>Candidatus Portiera</taxon>
    </lineage>
</organism>
<evidence type="ECO:0000256" key="6">
    <source>
        <dbReference type="ARBA" id="ARBA00012060"/>
    </source>
</evidence>
<evidence type="ECO:0000256" key="9">
    <source>
        <dbReference type="PIRSR" id="PIRSR001399-1"/>
    </source>
</evidence>
<dbReference type="CDD" id="cd00466">
    <property type="entry name" value="DHQase_II"/>
    <property type="match status" value="1"/>
</dbReference>
<dbReference type="PANTHER" id="PTHR21272:SF3">
    <property type="entry name" value="CATABOLIC 3-DEHYDROQUINASE"/>
    <property type="match status" value="1"/>
</dbReference>
<dbReference type="InterPro" id="IPR018509">
    <property type="entry name" value="DHquinase_II_CS"/>
</dbReference>
<dbReference type="PANTHER" id="PTHR21272">
    <property type="entry name" value="CATABOLIC 3-DEHYDROQUINASE"/>
    <property type="match status" value="1"/>
</dbReference>
<protein>
    <recommendedName>
        <fullName evidence="6 8">3-dehydroquinate dehydratase</fullName>
        <shortName evidence="8">3-dehydroquinase</shortName>
        <ecNumber evidence="6 8">4.2.1.10</ecNumber>
    </recommendedName>
    <alternativeName>
        <fullName evidence="8">Type II DHQase</fullName>
    </alternativeName>
</protein>
<dbReference type="Gene3D" id="3.40.50.9100">
    <property type="entry name" value="Dehydroquinase, class II"/>
    <property type="match status" value="1"/>
</dbReference>
<dbReference type="GO" id="GO:0003855">
    <property type="term" value="F:3-dehydroquinate dehydratase activity"/>
    <property type="evidence" value="ECO:0007669"/>
    <property type="project" value="UniProtKB-UniRule"/>
</dbReference>
<evidence type="ECO:0000313" key="13">
    <source>
        <dbReference type="EMBL" id="CAA3707537.1"/>
    </source>
</evidence>
<dbReference type="NCBIfam" id="NF003807">
    <property type="entry name" value="PRK05395.1-4"/>
    <property type="match status" value="1"/>
</dbReference>
<evidence type="ECO:0000256" key="12">
    <source>
        <dbReference type="SAM" id="Phobius"/>
    </source>
</evidence>
<comment type="similarity">
    <text evidence="4 8">Belongs to the type-II 3-dehydroquinase family.</text>
</comment>
<dbReference type="PIRSF" id="PIRSF001399">
    <property type="entry name" value="DHquinase_II"/>
    <property type="match status" value="1"/>
</dbReference>
<dbReference type="PROSITE" id="PS01029">
    <property type="entry name" value="DEHYDROQUINASE_II"/>
    <property type="match status" value="1"/>
</dbReference>
<name>A0A6S6RZU6_9GAMM</name>
<evidence type="ECO:0000256" key="4">
    <source>
        <dbReference type="ARBA" id="ARBA00011037"/>
    </source>
</evidence>
<comment type="function">
    <text evidence="2 8">Catalyzes a trans-dehydration via an enolate intermediate.</text>
</comment>
<dbReference type="HAMAP" id="MF_00169">
    <property type="entry name" value="AroQ"/>
    <property type="match status" value="1"/>
</dbReference>
<accession>A0A6S6RZU6</accession>
<dbReference type="GO" id="GO:0009073">
    <property type="term" value="P:aromatic amino acid family biosynthetic process"/>
    <property type="evidence" value="ECO:0007669"/>
    <property type="project" value="UniProtKB-KW"/>
</dbReference>
<keyword evidence="8" id="KW-0057">Aromatic amino acid biosynthesis</keyword>
<reference evidence="13 14" key="1">
    <citation type="submission" date="2019-12" db="EMBL/GenBank/DDBJ databases">
        <authorList>
            <person name="Santos-Garcia D."/>
            <person name="Santos-Garcia D."/>
            <person name="Santos-Garcia D."/>
        </authorList>
    </citation>
    <scope>NUCLEOTIDE SEQUENCE [LARGE SCALE GENOMIC DNA]</scope>
    <source>
        <strain evidence="13">PeMo</strain>
    </source>
</reference>
<evidence type="ECO:0000256" key="5">
    <source>
        <dbReference type="ARBA" id="ARBA00011193"/>
    </source>
</evidence>
<comment type="pathway">
    <text evidence="3 8">Metabolic intermediate biosynthesis; chorismate biosynthesis; chorismate from D-erythrose 4-phosphate and phosphoenolpyruvate: step 3/7.</text>
</comment>
<sequence length="144" mass="16409">MKIFLINGPNLNFLGKRQTNIYGFNTLNDIETLLIKKAKKFKVKLECYHSNHEGYIIDSIQRAYYNNCNSIIINAGAYSHTSISILDALNIFHGTIIEVHISNIYNRETFRHKSYISIRANAVISGMGVYGYISALNYLIKGIK</sequence>
<proteinExistence type="inferred from homology"/>
<keyword evidence="7 8" id="KW-0456">Lyase</keyword>
<keyword evidence="8" id="KW-0028">Amino-acid biosynthesis</keyword>
<feature type="active site" description="Proton donor" evidence="8 9">
    <location>
        <position position="100"/>
    </location>
</feature>
<dbReference type="EMBL" id="LR744089">
    <property type="protein sequence ID" value="CAA3707537.1"/>
    <property type="molecule type" value="Genomic_DNA"/>
</dbReference>
<dbReference type="GO" id="GO:0008652">
    <property type="term" value="P:amino acid biosynthetic process"/>
    <property type="evidence" value="ECO:0007669"/>
    <property type="project" value="UniProtKB-KW"/>
</dbReference>
<keyword evidence="12" id="KW-0812">Transmembrane</keyword>
<feature type="binding site" evidence="8 10">
    <location>
        <position position="87"/>
    </location>
    <ligand>
        <name>substrate</name>
    </ligand>
</feature>
<evidence type="ECO:0000256" key="8">
    <source>
        <dbReference type="HAMAP-Rule" id="MF_00169"/>
    </source>
</evidence>
<dbReference type="EC" id="4.2.1.10" evidence="6 8"/>
<comment type="catalytic activity">
    <reaction evidence="1 8">
        <text>3-dehydroquinate = 3-dehydroshikimate + H2O</text>
        <dbReference type="Rhea" id="RHEA:21096"/>
        <dbReference type="ChEBI" id="CHEBI:15377"/>
        <dbReference type="ChEBI" id="CHEBI:16630"/>
        <dbReference type="ChEBI" id="CHEBI:32364"/>
        <dbReference type="EC" id="4.2.1.10"/>
    </reaction>
</comment>
<dbReference type="GO" id="GO:0019631">
    <property type="term" value="P:quinate catabolic process"/>
    <property type="evidence" value="ECO:0007669"/>
    <property type="project" value="TreeGrafter"/>
</dbReference>
<dbReference type="InterPro" id="IPR001874">
    <property type="entry name" value="DHquinase_II"/>
</dbReference>
<feature type="active site" description="Proton acceptor" evidence="8 9">
    <location>
        <position position="22"/>
    </location>
</feature>
<keyword evidence="12" id="KW-1133">Transmembrane helix</keyword>
<dbReference type="SUPFAM" id="SSF52304">
    <property type="entry name" value="Type II 3-dehydroquinate dehydratase"/>
    <property type="match status" value="1"/>
</dbReference>
<gene>
    <name evidence="8 13" type="primary">aroQ</name>
    <name evidence="13" type="ORF">PEMO_0220</name>
</gene>